<keyword evidence="6" id="KW-1185">Reference proteome</keyword>
<feature type="signal peptide" evidence="3">
    <location>
        <begin position="1"/>
        <end position="23"/>
    </location>
</feature>
<feature type="domain" description="Solute-binding protein family 3/N-terminal" evidence="4">
    <location>
        <begin position="27"/>
        <end position="271"/>
    </location>
</feature>
<evidence type="ECO:0000259" key="4">
    <source>
        <dbReference type="SMART" id="SM00062"/>
    </source>
</evidence>
<dbReference type="Gene3D" id="3.40.190.10">
    <property type="entry name" value="Periplasmic binding protein-like II"/>
    <property type="match status" value="2"/>
</dbReference>
<dbReference type="InterPro" id="IPR001638">
    <property type="entry name" value="Solute-binding_3/MltF_N"/>
</dbReference>
<dbReference type="Proteomes" id="UP000503004">
    <property type="component" value="Chromosome"/>
</dbReference>
<reference evidence="6" key="1">
    <citation type="submission" date="2019-12" db="EMBL/GenBank/DDBJ databases">
        <authorList>
            <person name="Awala S.I."/>
            <person name="Rhee S.K."/>
        </authorList>
    </citation>
    <scope>NUCLEOTIDE SEQUENCE [LARGE SCALE GENOMIC DNA]</scope>
    <source>
        <strain evidence="6">IM1</strain>
    </source>
</reference>
<feature type="chain" id="PRO_5032411816" evidence="3">
    <location>
        <begin position="24"/>
        <end position="284"/>
    </location>
</feature>
<dbReference type="EMBL" id="CP046565">
    <property type="protein sequence ID" value="QJD28830.1"/>
    <property type="molecule type" value="Genomic_DNA"/>
</dbReference>
<dbReference type="PANTHER" id="PTHR35936:SF17">
    <property type="entry name" value="ARGININE-BINDING EXTRACELLULAR PROTEIN ARTP"/>
    <property type="match status" value="1"/>
</dbReference>
<organism evidence="5 6">
    <name type="scientific">Methylococcus geothermalis</name>
    <dbReference type="NCBI Taxonomy" id="2681310"/>
    <lineage>
        <taxon>Bacteria</taxon>
        <taxon>Pseudomonadati</taxon>
        <taxon>Pseudomonadota</taxon>
        <taxon>Gammaproteobacteria</taxon>
        <taxon>Methylococcales</taxon>
        <taxon>Methylococcaceae</taxon>
        <taxon>Methylococcus</taxon>
    </lineage>
</organism>
<evidence type="ECO:0000256" key="3">
    <source>
        <dbReference type="SAM" id="SignalP"/>
    </source>
</evidence>
<dbReference type="AlphaFoldDB" id="A0A858Q4Q7"/>
<protein>
    <submittedName>
        <fullName evidence="5">Quinoprotein dehydrogenase-associated putative ABC transporter substrate-binding protein</fullName>
    </submittedName>
</protein>
<keyword evidence="2 3" id="KW-0732">Signal</keyword>
<dbReference type="SUPFAM" id="SSF53850">
    <property type="entry name" value="Periplasmic binding protein-like II"/>
    <property type="match status" value="1"/>
</dbReference>
<evidence type="ECO:0000313" key="5">
    <source>
        <dbReference type="EMBL" id="QJD28830.1"/>
    </source>
</evidence>
<evidence type="ECO:0000313" key="6">
    <source>
        <dbReference type="Proteomes" id="UP000503004"/>
    </source>
</evidence>
<evidence type="ECO:0000256" key="1">
    <source>
        <dbReference type="ARBA" id="ARBA00010333"/>
    </source>
</evidence>
<evidence type="ECO:0000256" key="2">
    <source>
        <dbReference type="ARBA" id="ARBA00022729"/>
    </source>
</evidence>
<sequence>MMTKTGLISAGFAWLLTAVAAQAAGDAFKVCADPNNPPYSDQKGGGFENKIAELFAKELDKKLVYTWFPQRMGFIRNTLKAKEPDSEEYKCDVVMGLPAGYDQAATTKPYYRSTYALVYVRKKGWDDIHSAAHLDALSPDRKAKLRIAMFDGSPATTWLLKHKLVEQGVPYQSMTADATINTAQTLEKELLAGKIDMAIVWGPMAGYLVHHNKPGTFAMIPMQSEEGVRFDFPMSMGVRIPDKARKEQLEALIDKKAADIEVLLKKYHVPLLDKDGKLLTPAEE</sequence>
<dbReference type="KEGG" id="metu:GNH96_01865"/>
<comment type="similarity">
    <text evidence="1">Belongs to the bacterial solute-binding protein 3 family.</text>
</comment>
<dbReference type="PANTHER" id="PTHR35936">
    <property type="entry name" value="MEMBRANE-BOUND LYTIC MUREIN TRANSGLYCOSYLASE F"/>
    <property type="match status" value="1"/>
</dbReference>
<proteinExistence type="inferred from homology"/>
<dbReference type="InterPro" id="IPR022448">
    <property type="entry name" value="Quinoprotein_dehydrogenase"/>
</dbReference>
<dbReference type="NCBIfam" id="TIGR03871">
    <property type="entry name" value="ABC_peri_MoxJ_2"/>
    <property type="match status" value="1"/>
</dbReference>
<name>A0A858Q4Q7_9GAMM</name>
<dbReference type="SMART" id="SM00062">
    <property type="entry name" value="PBPb"/>
    <property type="match status" value="1"/>
</dbReference>
<gene>
    <name evidence="5" type="ORF">GNH96_01865</name>
</gene>
<accession>A0A858Q4Q7</accession>
<dbReference type="RefSeq" id="WP_169601753.1">
    <property type="nucleotide sequence ID" value="NZ_CP046565.1"/>
</dbReference>